<evidence type="ECO:0000313" key="3">
    <source>
        <dbReference type="Proteomes" id="UP001177140"/>
    </source>
</evidence>
<proteinExistence type="predicted"/>
<name>A0AA41UXJ9_PAPNU</name>
<organism evidence="2 3">
    <name type="scientific">Papaver nudicaule</name>
    <name type="common">Iceland poppy</name>
    <dbReference type="NCBI Taxonomy" id="74823"/>
    <lineage>
        <taxon>Eukaryota</taxon>
        <taxon>Viridiplantae</taxon>
        <taxon>Streptophyta</taxon>
        <taxon>Embryophyta</taxon>
        <taxon>Tracheophyta</taxon>
        <taxon>Spermatophyta</taxon>
        <taxon>Magnoliopsida</taxon>
        <taxon>Ranunculales</taxon>
        <taxon>Papaveraceae</taxon>
        <taxon>Papaveroideae</taxon>
        <taxon>Papaver</taxon>
    </lineage>
</organism>
<sequence length="76" mass="9102">MVHKRSVEDLKNFRALDIANFRIVRGYYFSNRLLQKPIKSFRYFICRLNTLPQQRKRSKHFSSKNIIKASPISNSK</sequence>
<feature type="region of interest" description="Disordered" evidence="1">
    <location>
        <begin position="56"/>
        <end position="76"/>
    </location>
</feature>
<dbReference type="Proteomes" id="UP001177140">
    <property type="component" value="Unassembled WGS sequence"/>
</dbReference>
<protein>
    <submittedName>
        <fullName evidence="2">Uncharacterized protein</fullName>
    </submittedName>
</protein>
<accession>A0AA41UXJ9</accession>
<evidence type="ECO:0000256" key="1">
    <source>
        <dbReference type="SAM" id="MobiDB-lite"/>
    </source>
</evidence>
<gene>
    <name evidence="2" type="ORF">MKW94_000739</name>
</gene>
<dbReference type="EMBL" id="JAJJMA010024270">
    <property type="protein sequence ID" value="MCL7023612.1"/>
    <property type="molecule type" value="Genomic_DNA"/>
</dbReference>
<keyword evidence="3" id="KW-1185">Reference proteome</keyword>
<evidence type="ECO:0000313" key="2">
    <source>
        <dbReference type="EMBL" id="MCL7023612.1"/>
    </source>
</evidence>
<comment type="caution">
    <text evidence="2">The sequence shown here is derived from an EMBL/GenBank/DDBJ whole genome shotgun (WGS) entry which is preliminary data.</text>
</comment>
<reference evidence="2" key="1">
    <citation type="submission" date="2022-03" db="EMBL/GenBank/DDBJ databases">
        <title>A functionally conserved STORR gene fusion in Papaver species that diverged 16.8 million years ago.</title>
        <authorList>
            <person name="Catania T."/>
        </authorList>
    </citation>
    <scope>NUCLEOTIDE SEQUENCE</scope>
    <source>
        <strain evidence="2">S-191538</strain>
    </source>
</reference>
<dbReference type="AlphaFoldDB" id="A0AA41UXJ9"/>